<comment type="cofactor">
    <cofactor evidence="2">
        <name>Co(2+)</name>
        <dbReference type="ChEBI" id="CHEBI:48828"/>
    </cofactor>
</comment>
<evidence type="ECO:0000256" key="12">
    <source>
        <dbReference type="ARBA" id="ARBA00023180"/>
    </source>
</evidence>
<accession>A0A8B9NNS4</accession>
<keyword evidence="6" id="KW-0812">Transmembrane</keyword>
<dbReference type="Proteomes" id="UP000694541">
    <property type="component" value="Unplaced"/>
</dbReference>
<evidence type="ECO:0000256" key="13">
    <source>
        <dbReference type="ARBA" id="ARBA00053027"/>
    </source>
</evidence>
<organism evidence="16 17">
    <name type="scientific">Accipiter nisus</name>
    <name type="common">Eurasian sparrowhawk</name>
    <dbReference type="NCBI Taxonomy" id="211598"/>
    <lineage>
        <taxon>Eukaryota</taxon>
        <taxon>Metazoa</taxon>
        <taxon>Chordata</taxon>
        <taxon>Craniata</taxon>
        <taxon>Vertebrata</taxon>
        <taxon>Euteleostomi</taxon>
        <taxon>Archelosauria</taxon>
        <taxon>Archosauria</taxon>
        <taxon>Dinosauria</taxon>
        <taxon>Saurischia</taxon>
        <taxon>Theropoda</taxon>
        <taxon>Coelurosauria</taxon>
        <taxon>Aves</taxon>
        <taxon>Neognathae</taxon>
        <taxon>Neoaves</taxon>
        <taxon>Telluraves</taxon>
        <taxon>Accipitrimorphae</taxon>
        <taxon>Accipitriformes</taxon>
        <taxon>Accipitridae</taxon>
        <taxon>Accipitrinae</taxon>
        <taxon>Accipiter</taxon>
    </lineage>
</organism>
<evidence type="ECO:0000256" key="1">
    <source>
        <dbReference type="ARBA" id="ARBA00001936"/>
    </source>
</evidence>
<dbReference type="Gene3D" id="3.90.550.50">
    <property type="match status" value="1"/>
</dbReference>
<feature type="compositionally biased region" description="Pro residues" evidence="15">
    <location>
        <begin position="93"/>
        <end position="104"/>
    </location>
</feature>
<dbReference type="GO" id="GO:0046872">
    <property type="term" value="F:metal ion binding"/>
    <property type="evidence" value="ECO:0007669"/>
    <property type="project" value="UniProtKB-KW"/>
</dbReference>
<dbReference type="GO" id="GO:0050510">
    <property type="term" value="F:N-acetylgalactosaminyl-proteoglycan 3-beta-glucuronosyltransferase activity"/>
    <property type="evidence" value="ECO:0007669"/>
    <property type="project" value="UniProtKB-ARBA"/>
</dbReference>
<dbReference type="PANTHER" id="PTHR12369:SF42">
    <property type="entry name" value="CHONDROITIN SULFATE SYNTHASE 1"/>
    <property type="match status" value="1"/>
</dbReference>
<comment type="cofactor">
    <cofactor evidence="1">
        <name>Mn(2+)</name>
        <dbReference type="ChEBI" id="CHEBI:29035"/>
    </cofactor>
</comment>
<dbReference type="FunFam" id="3.90.550.10:FF:000060">
    <property type="entry name" value="Hexosyltransferase"/>
    <property type="match status" value="1"/>
</dbReference>
<sequence>MPRASVPVPGLCPGSQSPSLDPSTHAPRGSCPSLLGWAAGRGSGVPVPGWDAGSGSLSPACQGAGPRPVVPLQDGALGAGPRPAVTSRVSAPLPTPASRPPPGPSSRGGGRPLPPGAPARREARGGAGAGATRGLPRGGPAAAATATAGRGRRRRSSAARAAHGACAEGQGRGGGRPLRLPPLRFPSLPLPPWRRWATRRGWRRRRSAGRRRCEEPRGACAARRRAGMAGRGRRAWLSVLLGLVLGFVLASRLVLPRASELAAAARPRRARPQGCRPPPAAAAPPRRPGPPAQSFLFVGVMTAQKYLRSRAVAAHRTWSKTIPGKVEFFSSEGSDTSIPIPIVPLPGVDDSYPPQKKSFMMLKYMHDHYLDKYEWFMRADDDVYIKGDKLENFLRSLNSSEPLFLGQTGLGTTEEMGKLALEPGENFCMGGPGVIMSREVLRRMVPHIGECLREMYTTHEDVEVGRCVRRFAGVQCVWSYEMQQLFYENYEQNKKGYIRDLRNSKIHRAITLHPNKNPPYQYRLHSYMLSRKIAELRHRTVQLHREIVLMSKYSNTEIHKDDLQLGMPPSFMRFQPRHREEILEWEFLTGKYLYSGADGQPPRRGMDSSQREALDDIVMQVMEMINANAKTRGRIIDFKEIQYGYRRVNPMYGAEYVLDLLLLYKKHKGKKMTVPVRRHAYLQQTFSKIQFMEHEEMDAKELASKINQDSGSLSFLSNSLKMFVPFQLSRSKVERKELKDKKINILIPLSGRFDMFARFMGNFEKTCLIPNQNVKLVVLLFNSNSNPDKAKQIELMRDYRSKYPKADMQVLPVSGEFSRALALEVGSSQFQNESLLFFCDVDLVFTTEFLQRCRANTVLGQQVYFPIIFSQYDPKIVYSGKVPSDNHFAFTQKTGFWRNYGFGITCIYKGDLLRAGGFDVSIQGWGLEDVDLFNKVIQAGLKTFRSQEIGVVHVHHPVFCDPNLDPKQYKMCLGSKASTYGSTQQLAEIWFEKNDPNFGKSSNTNGSVRTA</sequence>
<comment type="cofactor">
    <cofactor evidence="13">
        <name>Cd(2+)</name>
        <dbReference type="ChEBI" id="CHEBI:48775"/>
    </cofactor>
</comment>
<feature type="compositionally biased region" description="Pro residues" evidence="15">
    <location>
        <begin position="275"/>
        <end position="290"/>
    </location>
</feature>
<feature type="compositionally biased region" description="Low complexity" evidence="15">
    <location>
        <begin position="132"/>
        <end position="149"/>
    </location>
</feature>
<dbReference type="InterPro" id="IPR008428">
    <property type="entry name" value="Chond_GalNAc"/>
</dbReference>
<dbReference type="InterPro" id="IPR051227">
    <property type="entry name" value="CS_glycosyltransferase"/>
</dbReference>
<evidence type="ECO:0000256" key="3">
    <source>
        <dbReference type="ARBA" id="ARBA00004447"/>
    </source>
</evidence>
<dbReference type="PANTHER" id="PTHR12369">
    <property type="entry name" value="CHONDROITIN SYNTHASE"/>
    <property type="match status" value="1"/>
</dbReference>
<protein>
    <recommendedName>
        <fullName evidence="14">Hexosyltransferase</fullName>
        <ecNumber evidence="14">2.4.1.-</ecNumber>
    </recommendedName>
</protein>
<evidence type="ECO:0000256" key="9">
    <source>
        <dbReference type="ARBA" id="ARBA00022989"/>
    </source>
</evidence>
<dbReference type="GO" id="GO:0032580">
    <property type="term" value="C:Golgi cisterna membrane"/>
    <property type="evidence" value="ECO:0007669"/>
    <property type="project" value="UniProtKB-SubCell"/>
</dbReference>
<evidence type="ECO:0000313" key="16">
    <source>
        <dbReference type="Ensembl" id="ENSANIP00000024428.1"/>
    </source>
</evidence>
<keyword evidence="9" id="KW-1133">Transmembrane helix</keyword>
<proteinExistence type="inferred from homology"/>
<keyword evidence="8 14" id="KW-0735">Signal-anchor</keyword>
<evidence type="ECO:0000256" key="6">
    <source>
        <dbReference type="ARBA" id="ARBA00022692"/>
    </source>
</evidence>
<comment type="subcellular location">
    <subcellularLocation>
        <location evidence="3 14">Golgi apparatus</location>
        <location evidence="3 14">Golgi stack membrane</location>
        <topology evidence="3 14">Single-pass type II membrane protein</topology>
    </subcellularLocation>
</comment>
<evidence type="ECO:0000313" key="17">
    <source>
        <dbReference type="Proteomes" id="UP000694541"/>
    </source>
</evidence>
<evidence type="ECO:0000256" key="8">
    <source>
        <dbReference type="ARBA" id="ARBA00022968"/>
    </source>
</evidence>
<evidence type="ECO:0000256" key="7">
    <source>
        <dbReference type="ARBA" id="ARBA00022723"/>
    </source>
</evidence>
<evidence type="ECO:0000256" key="14">
    <source>
        <dbReference type="RuleBase" id="RU364016"/>
    </source>
</evidence>
<comment type="similarity">
    <text evidence="4 14">Belongs to the chondroitin N-acetylgalactosaminyltransferase family.</text>
</comment>
<feature type="region of interest" description="Disordered" evidence="15">
    <location>
        <begin position="262"/>
        <end position="290"/>
    </location>
</feature>
<dbReference type="Ensembl" id="ENSANIT00000025241.1">
    <property type="protein sequence ID" value="ENSANIP00000024428.1"/>
    <property type="gene ID" value="ENSANIG00000016525.1"/>
</dbReference>
<dbReference type="GO" id="GO:0047238">
    <property type="term" value="F:glucuronosyl-N-acetylgalactosaminyl-proteoglycan 4-beta-N-acetylgalactosaminyltransferase activity"/>
    <property type="evidence" value="ECO:0007669"/>
    <property type="project" value="TreeGrafter"/>
</dbReference>
<reference evidence="16" key="2">
    <citation type="submission" date="2025-09" db="UniProtKB">
        <authorList>
            <consortium name="Ensembl"/>
        </authorList>
    </citation>
    <scope>IDENTIFICATION</scope>
</reference>
<reference evidence="16" key="1">
    <citation type="submission" date="2025-08" db="UniProtKB">
        <authorList>
            <consortium name="Ensembl"/>
        </authorList>
    </citation>
    <scope>IDENTIFICATION</scope>
</reference>
<dbReference type="InterPro" id="IPR029044">
    <property type="entry name" value="Nucleotide-diphossugar_trans"/>
</dbReference>
<dbReference type="Gene3D" id="3.90.550.10">
    <property type="entry name" value="Spore Coat Polysaccharide Biosynthesis Protein SpsA, Chain A"/>
    <property type="match status" value="1"/>
</dbReference>
<dbReference type="FunFam" id="3.90.550.50:FF:000004">
    <property type="entry name" value="Hexosyltransferase"/>
    <property type="match status" value="1"/>
</dbReference>
<evidence type="ECO:0000256" key="5">
    <source>
        <dbReference type="ARBA" id="ARBA00022679"/>
    </source>
</evidence>
<evidence type="ECO:0000256" key="11">
    <source>
        <dbReference type="ARBA" id="ARBA00023136"/>
    </source>
</evidence>
<evidence type="ECO:0000256" key="4">
    <source>
        <dbReference type="ARBA" id="ARBA00009239"/>
    </source>
</evidence>
<keyword evidence="17" id="KW-1185">Reference proteome</keyword>
<dbReference type="Pfam" id="PF05679">
    <property type="entry name" value="CHGN"/>
    <property type="match status" value="1"/>
</dbReference>
<evidence type="ECO:0000256" key="15">
    <source>
        <dbReference type="SAM" id="MobiDB-lite"/>
    </source>
</evidence>
<dbReference type="AlphaFoldDB" id="A0A8B9NNS4"/>
<keyword evidence="12" id="KW-0325">Glycoprotein</keyword>
<dbReference type="EC" id="2.4.1.-" evidence="14"/>
<name>A0A8B9NNS4_9AVES</name>
<keyword evidence="7" id="KW-0479">Metal-binding</keyword>
<evidence type="ECO:0000256" key="2">
    <source>
        <dbReference type="ARBA" id="ARBA00001941"/>
    </source>
</evidence>
<keyword evidence="5 14" id="KW-0808">Transferase</keyword>
<evidence type="ECO:0000256" key="10">
    <source>
        <dbReference type="ARBA" id="ARBA00023034"/>
    </source>
</evidence>
<feature type="region of interest" description="Disordered" evidence="15">
    <location>
        <begin position="1"/>
        <end position="178"/>
    </location>
</feature>
<dbReference type="SUPFAM" id="SSF53448">
    <property type="entry name" value="Nucleotide-diphospho-sugar transferases"/>
    <property type="match status" value="2"/>
</dbReference>
<keyword evidence="10 14" id="KW-0333">Golgi apparatus</keyword>
<keyword evidence="11" id="KW-0472">Membrane</keyword>